<dbReference type="GO" id="GO:0004523">
    <property type="term" value="F:RNA-DNA hybrid ribonuclease activity"/>
    <property type="evidence" value="ECO:0007669"/>
    <property type="project" value="InterPro"/>
</dbReference>
<dbReference type="SUPFAM" id="SSF53098">
    <property type="entry name" value="Ribonuclease H-like"/>
    <property type="match status" value="1"/>
</dbReference>
<keyword evidence="3" id="KW-1185">Reference proteome</keyword>
<dbReference type="InterPro" id="IPR044730">
    <property type="entry name" value="RNase_H-like_dom_plant"/>
</dbReference>
<sequence>MVLLPECSFAVTPMHVYVWCSAGCAAPPVYRTCMCHGVVEAAWSEEGASNHMRRPTARRFLHLKNIIEVVYQVAPSIDEWQALHSFGFAPQCSSKMLKLVRWIPPLHDFSLNVDGACKGNPGDCGGGGCIQDSQGNVHLAFAHFYGVGTSMLAEIRALSDGLSLVSAIGYRISIVYSDSQVIAHSIKEDRVVLLTGGVETSSPIGGGCTLLVESLRTAFD</sequence>
<gene>
    <name evidence="2" type="ORF">Taro_002419</name>
</gene>
<feature type="domain" description="RNase H type-1" evidence="1">
    <location>
        <begin position="112"/>
        <end position="189"/>
    </location>
</feature>
<comment type="caution">
    <text evidence="2">The sequence shown here is derived from an EMBL/GenBank/DDBJ whole genome shotgun (WGS) entry which is preliminary data.</text>
</comment>
<organism evidence="2 3">
    <name type="scientific">Colocasia esculenta</name>
    <name type="common">Wild taro</name>
    <name type="synonym">Arum esculentum</name>
    <dbReference type="NCBI Taxonomy" id="4460"/>
    <lineage>
        <taxon>Eukaryota</taxon>
        <taxon>Viridiplantae</taxon>
        <taxon>Streptophyta</taxon>
        <taxon>Embryophyta</taxon>
        <taxon>Tracheophyta</taxon>
        <taxon>Spermatophyta</taxon>
        <taxon>Magnoliopsida</taxon>
        <taxon>Liliopsida</taxon>
        <taxon>Araceae</taxon>
        <taxon>Aroideae</taxon>
        <taxon>Colocasieae</taxon>
        <taxon>Colocasia</taxon>
    </lineage>
</organism>
<accession>A0A843TE09</accession>
<name>A0A843TE09_COLES</name>
<evidence type="ECO:0000313" key="2">
    <source>
        <dbReference type="EMBL" id="MQL70108.1"/>
    </source>
</evidence>
<protein>
    <recommendedName>
        <fullName evidence="1">RNase H type-1 domain-containing protein</fullName>
    </recommendedName>
</protein>
<dbReference type="AlphaFoldDB" id="A0A843TE09"/>
<dbReference type="PANTHER" id="PTHR47723">
    <property type="entry name" value="OS05G0353850 PROTEIN"/>
    <property type="match status" value="1"/>
</dbReference>
<dbReference type="Proteomes" id="UP000652761">
    <property type="component" value="Unassembled WGS sequence"/>
</dbReference>
<dbReference type="Gene3D" id="3.30.420.10">
    <property type="entry name" value="Ribonuclease H-like superfamily/Ribonuclease H"/>
    <property type="match status" value="1"/>
</dbReference>
<reference evidence="2" key="1">
    <citation type="submission" date="2017-07" db="EMBL/GenBank/DDBJ databases">
        <title>Taro Niue Genome Assembly and Annotation.</title>
        <authorList>
            <person name="Atibalentja N."/>
            <person name="Keating K."/>
            <person name="Fields C.J."/>
        </authorList>
    </citation>
    <scope>NUCLEOTIDE SEQUENCE</scope>
    <source>
        <strain evidence="2">Niue_2</strain>
        <tissue evidence="2">Leaf</tissue>
    </source>
</reference>
<evidence type="ECO:0000313" key="3">
    <source>
        <dbReference type="Proteomes" id="UP000652761"/>
    </source>
</evidence>
<dbReference type="Pfam" id="PF13456">
    <property type="entry name" value="RVT_3"/>
    <property type="match status" value="1"/>
</dbReference>
<dbReference type="EMBL" id="NMUH01000057">
    <property type="protein sequence ID" value="MQL70108.1"/>
    <property type="molecule type" value="Genomic_DNA"/>
</dbReference>
<dbReference type="GO" id="GO:0003676">
    <property type="term" value="F:nucleic acid binding"/>
    <property type="evidence" value="ECO:0007669"/>
    <property type="project" value="InterPro"/>
</dbReference>
<dbReference type="InterPro" id="IPR036397">
    <property type="entry name" value="RNaseH_sf"/>
</dbReference>
<dbReference type="InterPro" id="IPR012337">
    <property type="entry name" value="RNaseH-like_sf"/>
</dbReference>
<dbReference type="CDD" id="cd06222">
    <property type="entry name" value="RNase_H_like"/>
    <property type="match status" value="1"/>
</dbReference>
<proteinExistence type="predicted"/>
<dbReference type="InterPro" id="IPR053151">
    <property type="entry name" value="RNase_H-like"/>
</dbReference>
<dbReference type="PANTHER" id="PTHR47723:SF19">
    <property type="entry name" value="POLYNUCLEOTIDYL TRANSFERASE, RIBONUCLEASE H-LIKE SUPERFAMILY PROTEIN"/>
    <property type="match status" value="1"/>
</dbReference>
<evidence type="ECO:0000259" key="1">
    <source>
        <dbReference type="Pfam" id="PF13456"/>
    </source>
</evidence>
<dbReference type="InterPro" id="IPR002156">
    <property type="entry name" value="RNaseH_domain"/>
</dbReference>